<dbReference type="Pfam" id="PF02416">
    <property type="entry name" value="TatA_B_E"/>
    <property type="match status" value="1"/>
</dbReference>
<evidence type="ECO:0000256" key="8">
    <source>
        <dbReference type="SAM" id="Phobius"/>
    </source>
</evidence>
<dbReference type="Gene3D" id="1.20.5.3310">
    <property type="match status" value="1"/>
</dbReference>
<dbReference type="KEGG" id="kim:G3T16_05300"/>
<keyword evidence="3 8" id="KW-0812">Transmembrane</keyword>
<protein>
    <submittedName>
        <fullName evidence="9">Preprotein translocase subunit TatB</fullName>
    </submittedName>
</protein>
<dbReference type="RefSeq" id="WP_163494143.1">
    <property type="nucleotide sequence ID" value="NZ_CP048711.1"/>
</dbReference>
<comment type="subcellular location">
    <subcellularLocation>
        <location evidence="1">Membrane</location>
        <topology evidence="1">Single-pass membrane protein</topology>
    </subcellularLocation>
</comment>
<dbReference type="GO" id="GO:0015031">
    <property type="term" value="P:protein transport"/>
    <property type="evidence" value="ECO:0007669"/>
    <property type="project" value="UniProtKB-KW"/>
</dbReference>
<evidence type="ECO:0000256" key="7">
    <source>
        <dbReference type="ARBA" id="ARBA00023136"/>
    </source>
</evidence>
<keyword evidence="6" id="KW-0811">Translocation</keyword>
<keyword evidence="10" id="KW-1185">Reference proteome</keyword>
<keyword evidence="7 8" id="KW-0472">Membrane</keyword>
<accession>A0A6C0U630</accession>
<evidence type="ECO:0000256" key="1">
    <source>
        <dbReference type="ARBA" id="ARBA00004167"/>
    </source>
</evidence>
<evidence type="ECO:0000256" key="4">
    <source>
        <dbReference type="ARBA" id="ARBA00022927"/>
    </source>
</evidence>
<evidence type="ECO:0000256" key="6">
    <source>
        <dbReference type="ARBA" id="ARBA00023010"/>
    </source>
</evidence>
<dbReference type="InterPro" id="IPR003369">
    <property type="entry name" value="TatA/B/E"/>
</dbReference>
<reference evidence="9 10" key="1">
    <citation type="submission" date="2020-02" db="EMBL/GenBank/DDBJ databases">
        <title>Genome sequencing for Kineobactrum sp. M2.</title>
        <authorList>
            <person name="Park S.-J."/>
        </authorList>
    </citation>
    <scope>NUCLEOTIDE SEQUENCE [LARGE SCALE GENOMIC DNA]</scope>
    <source>
        <strain evidence="9 10">M2</strain>
    </source>
</reference>
<sequence length="111" mass="12705">MFDLGWVELSFLAILALIVVGPKDLPKLARGAGKLWGRVQRLYRQSLQSIHKLETEIELASGPDGRQTPDYYELLPEHVRRAMETAEPSRDAQHNQEVEAMYNEAMKDLKK</sequence>
<evidence type="ECO:0000256" key="3">
    <source>
        <dbReference type="ARBA" id="ARBA00022692"/>
    </source>
</evidence>
<evidence type="ECO:0000256" key="2">
    <source>
        <dbReference type="ARBA" id="ARBA00022448"/>
    </source>
</evidence>
<evidence type="ECO:0000313" key="9">
    <source>
        <dbReference type="EMBL" id="QIB64894.1"/>
    </source>
</evidence>
<dbReference type="EMBL" id="CP048711">
    <property type="protein sequence ID" value="QIB64894.1"/>
    <property type="molecule type" value="Genomic_DNA"/>
</dbReference>
<gene>
    <name evidence="9" type="ORF">G3T16_05300</name>
</gene>
<evidence type="ECO:0000313" key="10">
    <source>
        <dbReference type="Proteomes" id="UP000477680"/>
    </source>
</evidence>
<dbReference type="Proteomes" id="UP000477680">
    <property type="component" value="Chromosome"/>
</dbReference>
<feature type="transmembrane region" description="Helical" evidence="8">
    <location>
        <begin position="6"/>
        <end position="25"/>
    </location>
</feature>
<proteinExistence type="predicted"/>
<keyword evidence="4" id="KW-0653">Protein transport</keyword>
<keyword evidence="2" id="KW-0813">Transport</keyword>
<keyword evidence="5 8" id="KW-1133">Transmembrane helix</keyword>
<dbReference type="GO" id="GO:0016020">
    <property type="term" value="C:membrane"/>
    <property type="evidence" value="ECO:0007669"/>
    <property type="project" value="UniProtKB-ARBA"/>
</dbReference>
<dbReference type="AlphaFoldDB" id="A0A6C0U630"/>
<dbReference type="PRINTS" id="PR01506">
    <property type="entry name" value="TATBPROTEIN"/>
</dbReference>
<evidence type="ECO:0000256" key="5">
    <source>
        <dbReference type="ARBA" id="ARBA00022989"/>
    </source>
</evidence>
<name>A0A6C0U630_9GAMM</name>
<organism evidence="9 10">
    <name type="scientific">Kineobactrum salinum</name>
    <dbReference type="NCBI Taxonomy" id="2708301"/>
    <lineage>
        <taxon>Bacteria</taxon>
        <taxon>Pseudomonadati</taxon>
        <taxon>Pseudomonadota</taxon>
        <taxon>Gammaproteobacteria</taxon>
        <taxon>Cellvibrionales</taxon>
        <taxon>Halieaceae</taxon>
        <taxon>Kineobactrum</taxon>
    </lineage>
</organism>